<dbReference type="InterPro" id="IPR027417">
    <property type="entry name" value="P-loop_NTPase"/>
</dbReference>
<evidence type="ECO:0000256" key="1">
    <source>
        <dbReference type="ARBA" id="ARBA00022737"/>
    </source>
</evidence>
<dbReference type="Pfam" id="PF00400">
    <property type="entry name" value="WD40"/>
    <property type="match status" value="1"/>
</dbReference>
<keyword evidence="7" id="KW-1185">Reference proteome</keyword>
<dbReference type="InterPro" id="IPR015943">
    <property type="entry name" value="WD40/YVTN_repeat-like_dom_sf"/>
</dbReference>
<dbReference type="Gene3D" id="2.130.10.10">
    <property type="entry name" value="YVTN repeat-like/Quinoprotein amine dehydrogenase"/>
    <property type="match status" value="4"/>
</dbReference>
<dbReference type="PANTHER" id="PTHR19860">
    <property type="entry name" value="DDB1- AND CUL4-ASSOCIATED FACTOR 12-RELATED"/>
    <property type="match status" value="1"/>
</dbReference>
<accession>A0A7M5XE46</accession>
<feature type="region of interest" description="Disordered" evidence="3">
    <location>
        <begin position="1"/>
        <end position="50"/>
    </location>
</feature>
<evidence type="ECO:0000313" key="6">
    <source>
        <dbReference type="EnsemblMetazoa" id="CLYHEMP021480.4"/>
    </source>
</evidence>
<reference evidence="6" key="1">
    <citation type="submission" date="2021-01" db="UniProtKB">
        <authorList>
            <consortium name="EnsemblMetazoa"/>
        </authorList>
    </citation>
    <scope>IDENTIFICATION</scope>
</reference>
<feature type="compositionally biased region" description="Polar residues" evidence="3">
    <location>
        <begin position="15"/>
        <end position="38"/>
    </location>
</feature>
<dbReference type="OrthoDB" id="10058704at2759"/>
<dbReference type="EnsemblMetazoa" id="CLYHEMT021480.4">
    <property type="protein sequence ID" value="CLYHEMP021480.4"/>
    <property type="gene ID" value="CLYHEMG021480"/>
</dbReference>
<dbReference type="GO" id="GO:0080008">
    <property type="term" value="C:Cul4-RING E3 ubiquitin ligase complex"/>
    <property type="evidence" value="ECO:0007669"/>
    <property type="project" value="TreeGrafter"/>
</dbReference>
<dbReference type="InterPro" id="IPR011047">
    <property type="entry name" value="Quinoprotein_ADH-like_sf"/>
</dbReference>
<evidence type="ECO:0000256" key="3">
    <source>
        <dbReference type="SAM" id="MobiDB-lite"/>
    </source>
</evidence>
<name>A0A7M5XE46_9CNID</name>
<dbReference type="Pfam" id="PF24883">
    <property type="entry name" value="NPHP3_N"/>
    <property type="match status" value="1"/>
</dbReference>
<dbReference type="InterPro" id="IPR001680">
    <property type="entry name" value="WD40_rpt"/>
</dbReference>
<dbReference type="Gene3D" id="3.40.50.300">
    <property type="entry name" value="P-loop containing nucleotide triphosphate hydrolases"/>
    <property type="match status" value="1"/>
</dbReference>
<keyword evidence="1" id="KW-0677">Repeat</keyword>
<dbReference type="SUPFAM" id="SSF52540">
    <property type="entry name" value="P-loop containing nucleoside triphosphate hydrolases"/>
    <property type="match status" value="1"/>
</dbReference>
<dbReference type="RefSeq" id="XP_066930009.1">
    <property type="nucleotide sequence ID" value="XM_067073908.1"/>
</dbReference>
<organism evidence="6 7">
    <name type="scientific">Clytia hemisphaerica</name>
    <dbReference type="NCBI Taxonomy" id="252671"/>
    <lineage>
        <taxon>Eukaryota</taxon>
        <taxon>Metazoa</taxon>
        <taxon>Cnidaria</taxon>
        <taxon>Hydrozoa</taxon>
        <taxon>Hydroidolina</taxon>
        <taxon>Leptothecata</taxon>
        <taxon>Obeliida</taxon>
        <taxon>Clytiidae</taxon>
        <taxon>Clytia</taxon>
    </lineage>
</organism>
<evidence type="ECO:0000259" key="5">
    <source>
        <dbReference type="Pfam" id="PF24883"/>
    </source>
</evidence>
<dbReference type="SMART" id="SM00320">
    <property type="entry name" value="WD40"/>
    <property type="match status" value="6"/>
</dbReference>
<dbReference type="PANTHER" id="PTHR19860:SF42">
    <property type="entry name" value="RING-TYPE DOMAIN-CONTAINING PROTEIN"/>
    <property type="match status" value="1"/>
</dbReference>
<dbReference type="SUPFAM" id="SSF50998">
    <property type="entry name" value="Quinoprotein alcohol dehydrogenase-like"/>
    <property type="match status" value="2"/>
</dbReference>
<sequence>MGSIVSKKNKPPSPQSQAARNPSPTVQDTEPSNNNQFEKPSELPAPSVVNEEAPPVSVENISLDEWLSQNLIHHEAMKEKAKQREVGTWIEIRLFISSTFIDTHSERDILVQRVIPSINRKLASKFIRVIPVDLRWGVLADESKNCEEIQKTCLNQIDKCRDDIVYMPWFLGLRTDRYGWVQDNYLPDNGFEQPKLYDWIKRFDSYGKKVSITSLEAIQASQSGKIKSESPTVFFYKRNMLDIPNMPKGTKFPEEFRWIFEFEYVEKEMEDLQLKFQYTVNENASAYEKDRDALNKFIQNHPQIKWFEYNAEFVNAKITCKRENAKSFGVGYVKKLEEFEKRVEEDLMEAILSNYSSVDTTQVDKYAMESIQHENAVKLKASNFVGRTDLVDKAFKHCSAKCGNNANTMILHGEPGCGKSGLLAKVAVLCLKEFQENNNFLFIHAVDTCPGSNVLEGMMRRLQINLRKYRRDMGETKLSKEFTGNASELKQQHHEFLIESAYQYPKKLFVIIIDAVNQFHSGLGAWDMWWLPPTKKAPKNLKFMISTLNQENGTFQNACHVSPDAQRLPIENMSHEDLQEMVRATLERFNKKLTENEDPILGNQMEKLLSKSQSPLYLIAACEALRKFGIFEKVTQYIESLPNTITDLFSFLLDEWSEKYGKLFVEDVAGLLCASKDGLLENQINDLLHFKEQREKGDGEFLYDANFPRIYDSIAHFLAAGGGGYLRFFHVQLKYTVRRKFMTELFEQETHVWMRDFFEDIVSKQCRETPQEEPPAYFEHALEQLVYHQLKAHQNQDLPLESLKMSLRNIYFVKERIVAKQHQSLSDEYALALETLTNTDDIDALKQWASFVQLYTSYIREFPNFCLNMAVTQAPTSYVTKDTLALGMEPSVKGEAYPLYWSNIPEECDRMLAKYALGGIDCAVTSSKGGLVAIMAWERVCVFDQKSGELVHQVNGRASVVLLTADSKTLLIGDDRGTVSKYDVSTGRLESACEILEEVCYISWLDCNGNDLFTGTGWFDKTAFLKYDIKPSWIVILDMNSFEITRKFCMERPAFDYCFHKRLQIIFSAHVGGNIIGWDLQGNQLCSAKGGGEFIYCLSPHPTEDMIISGSKDFIIREWALTNSSIRICNQHIEDVGRKNMTNNYTGRSGICSLCYDHNGERILSIEYENNLLRIYSKTGKLLEELRGHSDPISKICLVPGGNKILTCGLYHESILWELPNTDEVQNNSAPMQRNLDGRVKWCSFIREGNYFLTLAEGWLRLYELHETSNIELKLSKEIFKSSKQRCIIHPDRKHIFVFSSNSNIACLNIDGFESVSEYNVVPSEDGTKLTDMDINSNGTHLLVTANIQRGSGVGKVLDISDVASFKEKLSLEGYSGRISGCAINNNGDLACLFGKYGGFMVFDLTNGEVKYNVQRRTSFVRFFSSNCILYGEETIFYKYDPESEKDVCEYKGHTVEYCTDAVILNEDEQIMTVSQEGTLRIFDANTGENIYGFYNHRSQGFTCVAAHPSEKIFLAASESSSVYVLKTTPNDQLNNGHKQ</sequence>
<feature type="domain" description="DUF4062" evidence="4">
    <location>
        <begin position="93"/>
        <end position="184"/>
    </location>
</feature>
<protein>
    <submittedName>
        <fullName evidence="6">Uncharacterized protein</fullName>
    </submittedName>
</protein>
<dbReference type="InterPro" id="IPR056884">
    <property type="entry name" value="NPHP3-like_N"/>
</dbReference>
<dbReference type="Pfam" id="PF13271">
    <property type="entry name" value="DUF4062"/>
    <property type="match status" value="1"/>
</dbReference>
<feature type="domain" description="Nephrocystin 3-like N-terminal" evidence="5">
    <location>
        <begin position="395"/>
        <end position="522"/>
    </location>
</feature>
<proteinExistence type="inferred from homology"/>
<evidence type="ECO:0000256" key="2">
    <source>
        <dbReference type="ARBA" id="ARBA00038022"/>
    </source>
</evidence>
<evidence type="ECO:0000259" key="4">
    <source>
        <dbReference type="Pfam" id="PF13271"/>
    </source>
</evidence>
<dbReference type="InterPro" id="IPR025139">
    <property type="entry name" value="DUF4062"/>
</dbReference>
<evidence type="ECO:0000313" key="7">
    <source>
        <dbReference type="Proteomes" id="UP000594262"/>
    </source>
</evidence>
<dbReference type="InterPro" id="IPR051191">
    <property type="entry name" value="DCAF12"/>
</dbReference>
<dbReference type="Proteomes" id="UP000594262">
    <property type="component" value="Unplaced"/>
</dbReference>
<dbReference type="GeneID" id="136817584"/>
<comment type="similarity">
    <text evidence="2">Belongs to the WD repeat DCAF12 family.</text>
</comment>